<accession>A0A9P0PQ91</accession>
<keyword evidence="2" id="KW-1185">Reference proteome</keyword>
<proteinExistence type="predicted"/>
<evidence type="ECO:0000313" key="1">
    <source>
        <dbReference type="EMBL" id="CAH1989637.1"/>
    </source>
</evidence>
<reference evidence="1" key="1">
    <citation type="submission" date="2022-03" db="EMBL/GenBank/DDBJ databases">
        <authorList>
            <person name="Sayadi A."/>
        </authorList>
    </citation>
    <scope>NUCLEOTIDE SEQUENCE</scope>
</reference>
<dbReference type="Proteomes" id="UP001152888">
    <property type="component" value="Unassembled WGS sequence"/>
</dbReference>
<dbReference type="AlphaFoldDB" id="A0A9P0PQ91"/>
<name>A0A9P0PQ91_ACAOB</name>
<sequence>MLRIMFRHMCQNRLCRHFSSFSMSLISTRRTKVSMEPNFLHELFPSYSARSAISNSVLIIFVLAVIPTSQSTNIVHITCTGYPNLQGWNITPGYKHFQKVFRIILQRLSRKAFQKSPR</sequence>
<gene>
    <name evidence="1" type="ORF">ACAOBT_LOCUS19147</name>
</gene>
<dbReference type="EMBL" id="CAKOFQ010007067">
    <property type="protein sequence ID" value="CAH1989637.1"/>
    <property type="molecule type" value="Genomic_DNA"/>
</dbReference>
<protein>
    <submittedName>
        <fullName evidence="1">Uncharacterized protein</fullName>
    </submittedName>
</protein>
<comment type="caution">
    <text evidence="1">The sequence shown here is derived from an EMBL/GenBank/DDBJ whole genome shotgun (WGS) entry which is preliminary data.</text>
</comment>
<organism evidence="1 2">
    <name type="scientific">Acanthoscelides obtectus</name>
    <name type="common">Bean weevil</name>
    <name type="synonym">Bruchus obtectus</name>
    <dbReference type="NCBI Taxonomy" id="200917"/>
    <lineage>
        <taxon>Eukaryota</taxon>
        <taxon>Metazoa</taxon>
        <taxon>Ecdysozoa</taxon>
        <taxon>Arthropoda</taxon>
        <taxon>Hexapoda</taxon>
        <taxon>Insecta</taxon>
        <taxon>Pterygota</taxon>
        <taxon>Neoptera</taxon>
        <taxon>Endopterygota</taxon>
        <taxon>Coleoptera</taxon>
        <taxon>Polyphaga</taxon>
        <taxon>Cucujiformia</taxon>
        <taxon>Chrysomeloidea</taxon>
        <taxon>Chrysomelidae</taxon>
        <taxon>Bruchinae</taxon>
        <taxon>Bruchini</taxon>
        <taxon>Acanthoscelides</taxon>
    </lineage>
</organism>
<evidence type="ECO:0000313" key="2">
    <source>
        <dbReference type="Proteomes" id="UP001152888"/>
    </source>
</evidence>